<sequence length="175" mass="19695">MVVFLFDFIEYIGLIIGYVPNHSLRLFYYKAFLKIKIGKNSSIHRCCQIRRGKITIGDNVIIGENALLDGRMGLIIKDNVNISSNVSIYTLQHDYNSPTFEGSGGKVIIEMNSWISCNSVILPSVIVNEGAVIGAMSLINKDVPAYTLVGGIPFKVIKDRNKRIEYKLNYHKSFF</sequence>
<dbReference type="PATRIC" id="fig|1379870.5.peg.3308"/>
<dbReference type="SUPFAM" id="SSF51161">
    <property type="entry name" value="Trimeric LpxA-like enzymes"/>
    <property type="match status" value="1"/>
</dbReference>
<comment type="similarity">
    <text evidence="1">Belongs to the transferase hexapeptide repeat family.</text>
</comment>
<keyword evidence="2" id="KW-0808">Transferase</keyword>
<dbReference type="PANTHER" id="PTHR23416">
    <property type="entry name" value="SIALIC ACID SYNTHASE-RELATED"/>
    <property type="match status" value="1"/>
</dbReference>
<dbReference type="EMBL" id="CP010429">
    <property type="protein sequence ID" value="AKD58559.1"/>
    <property type="molecule type" value="Genomic_DNA"/>
</dbReference>
<dbReference type="KEGG" id="srd:SD10_15215"/>
<organism evidence="3 4">
    <name type="scientific">Spirosoma radiotolerans</name>
    <dbReference type="NCBI Taxonomy" id="1379870"/>
    <lineage>
        <taxon>Bacteria</taxon>
        <taxon>Pseudomonadati</taxon>
        <taxon>Bacteroidota</taxon>
        <taxon>Cytophagia</taxon>
        <taxon>Cytophagales</taxon>
        <taxon>Cytophagaceae</taxon>
        <taxon>Spirosoma</taxon>
    </lineage>
</organism>
<dbReference type="Pfam" id="PF00132">
    <property type="entry name" value="Hexapep"/>
    <property type="match status" value="1"/>
</dbReference>
<reference evidence="3 4" key="1">
    <citation type="journal article" date="2014" name="Curr. Microbiol.">
        <title>Spirosoma radiotolerans sp. nov., a gamma-radiation-resistant bacterium isolated from gamma ray-irradiated soil.</title>
        <authorList>
            <person name="Lee J.J."/>
            <person name="Srinivasan S."/>
            <person name="Lim S."/>
            <person name="Joe M."/>
            <person name="Im S."/>
            <person name="Bae S.I."/>
            <person name="Park K.R."/>
            <person name="Han J.H."/>
            <person name="Park S.H."/>
            <person name="Joo B.M."/>
            <person name="Park S.J."/>
            <person name="Kim M.K."/>
        </authorList>
    </citation>
    <scope>NUCLEOTIDE SEQUENCE [LARGE SCALE GENOMIC DNA]</scope>
    <source>
        <strain evidence="3 4">DG5A</strain>
    </source>
</reference>
<evidence type="ECO:0000313" key="4">
    <source>
        <dbReference type="Proteomes" id="UP000033054"/>
    </source>
</evidence>
<dbReference type="InterPro" id="IPR051159">
    <property type="entry name" value="Hexapeptide_acetyltransf"/>
</dbReference>
<dbReference type="Gene3D" id="2.160.10.10">
    <property type="entry name" value="Hexapeptide repeat proteins"/>
    <property type="match status" value="1"/>
</dbReference>
<keyword evidence="4" id="KW-1185">Reference proteome</keyword>
<accession>A0A0E4A1D1</accession>
<name>A0A0E4A1D1_9BACT</name>
<dbReference type="AlphaFoldDB" id="A0A0E4A1D1"/>
<dbReference type="PANTHER" id="PTHR23416:SF23">
    <property type="entry name" value="ACETYLTRANSFERASE C18B11.09C-RELATED"/>
    <property type="match status" value="1"/>
</dbReference>
<gene>
    <name evidence="3" type="ORF">SD10_15215</name>
</gene>
<evidence type="ECO:0000256" key="2">
    <source>
        <dbReference type="ARBA" id="ARBA00022679"/>
    </source>
</evidence>
<dbReference type="InterPro" id="IPR001451">
    <property type="entry name" value="Hexapep"/>
</dbReference>
<dbReference type="Proteomes" id="UP000033054">
    <property type="component" value="Chromosome"/>
</dbReference>
<evidence type="ECO:0000256" key="1">
    <source>
        <dbReference type="ARBA" id="ARBA00007274"/>
    </source>
</evidence>
<protein>
    <recommendedName>
        <fullName evidence="5">Acetyltransferase</fullName>
    </recommendedName>
</protein>
<dbReference type="CDD" id="cd04647">
    <property type="entry name" value="LbH_MAT_like"/>
    <property type="match status" value="1"/>
</dbReference>
<dbReference type="InterPro" id="IPR011004">
    <property type="entry name" value="Trimer_LpxA-like_sf"/>
</dbReference>
<dbReference type="GO" id="GO:0005829">
    <property type="term" value="C:cytosol"/>
    <property type="evidence" value="ECO:0007669"/>
    <property type="project" value="TreeGrafter"/>
</dbReference>
<evidence type="ECO:0008006" key="5">
    <source>
        <dbReference type="Google" id="ProtNLM"/>
    </source>
</evidence>
<dbReference type="HOGENOM" id="CLU_051638_7_2_10"/>
<evidence type="ECO:0000313" key="3">
    <source>
        <dbReference type="EMBL" id="AKD58559.1"/>
    </source>
</evidence>
<proteinExistence type="inferred from homology"/>
<dbReference type="GO" id="GO:0008374">
    <property type="term" value="F:O-acyltransferase activity"/>
    <property type="evidence" value="ECO:0007669"/>
    <property type="project" value="TreeGrafter"/>
</dbReference>
<dbReference type="STRING" id="1379870.SD10_15215"/>